<name>A0A022PLW7_9GAMM</name>
<comment type="caution">
    <text evidence="2">The sequence shown here is derived from an EMBL/GenBank/DDBJ whole genome shotgun (WGS) entry which is preliminary data.</text>
</comment>
<dbReference type="Pfam" id="PF00550">
    <property type="entry name" value="PP-binding"/>
    <property type="match status" value="1"/>
</dbReference>
<dbReference type="PATRIC" id="fig|1393736.3.peg.394"/>
<sequence length="81" mass="9433">MPTQNDIFNKIKNRILVMKDIEEDEITPESSFVSLKFDSLDYVEIQVFVLEMYGISIKAELFSNHSILTLNELTNYIESNL</sequence>
<organism evidence="2 3">
    <name type="scientific">Photorhabdus aegyptia</name>
    <dbReference type="NCBI Taxonomy" id="2805098"/>
    <lineage>
        <taxon>Bacteria</taxon>
        <taxon>Pseudomonadati</taxon>
        <taxon>Pseudomonadota</taxon>
        <taxon>Gammaproteobacteria</taxon>
        <taxon>Enterobacterales</taxon>
        <taxon>Morganellaceae</taxon>
        <taxon>Photorhabdus</taxon>
    </lineage>
</organism>
<dbReference type="PROSITE" id="PS50075">
    <property type="entry name" value="CARRIER"/>
    <property type="match status" value="1"/>
</dbReference>
<gene>
    <name evidence="2" type="ORF">BA1DRAFT_00386</name>
</gene>
<keyword evidence="3" id="KW-1185">Reference proteome</keyword>
<dbReference type="InterPro" id="IPR036736">
    <property type="entry name" value="ACP-like_sf"/>
</dbReference>
<evidence type="ECO:0000313" key="2">
    <source>
        <dbReference type="EMBL" id="EYU17097.1"/>
    </source>
</evidence>
<dbReference type="InterPro" id="IPR009081">
    <property type="entry name" value="PP-bd_ACP"/>
</dbReference>
<protein>
    <submittedName>
        <fullName evidence="2">Acyl carrier protein</fullName>
    </submittedName>
</protein>
<accession>A0A022PLW7</accession>
<dbReference type="RefSeq" id="WP_036775687.1">
    <property type="nucleotide sequence ID" value="NZ_CAWLTM010000112.1"/>
</dbReference>
<evidence type="ECO:0000259" key="1">
    <source>
        <dbReference type="PROSITE" id="PS50075"/>
    </source>
</evidence>
<evidence type="ECO:0000313" key="3">
    <source>
        <dbReference type="Proteomes" id="UP000023464"/>
    </source>
</evidence>
<proteinExistence type="predicted"/>
<dbReference type="Proteomes" id="UP000023464">
    <property type="component" value="Unassembled WGS sequence"/>
</dbReference>
<reference evidence="2 3" key="1">
    <citation type="submission" date="2014-03" db="EMBL/GenBank/DDBJ databases">
        <title>Draft Genome of Photorhabdus luminescens BA1, an Egyptian Isolate.</title>
        <authorList>
            <person name="Ghazal S."/>
            <person name="Hurst S.G.IV."/>
            <person name="Morris K."/>
            <person name="Thomas K."/>
            <person name="Tisa L.S."/>
        </authorList>
    </citation>
    <scope>NUCLEOTIDE SEQUENCE [LARGE SCALE GENOMIC DNA]</scope>
    <source>
        <strain evidence="2 3">BA1</strain>
    </source>
</reference>
<dbReference type="Gene3D" id="1.10.1200.10">
    <property type="entry name" value="ACP-like"/>
    <property type="match status" value="1"/>
</dbReference>
<feature type="domain" description="Carrier" evidence="1">
    <location>
        <begin position="2"/>
        <end position="81"/>
    </location>
</feature>
<dbReference type="EMBL" id="JFGV01000003">
    <property type="protein sequence ID" value="EYU17097.1"/>
    <property type="molecule type" value="Genomic_DNA"/>
</dbReference>
<dbReference type="SUPFAM" id="SSF47336">
    <property type="entry name" value="ACP-like"/>
    <property type="match status" value="1"/>
</dbReference>
<dbReference type="AlphaFoldDB" id="A0A022PLW7"/>